<feature type="transmembrane region" description="Helical" evidence="5">
    <location>
        <begin position="218"/>
        <end position="242"/>
    </location>
</feature>
<dbReference type="Proteomes" id="UP001174909">
    <property type="component" value="Unassembled WGS sequence"/>
</dbReference>
<gene>
    <name evidence="6" type="ORF">GBAR_LOCUS23006</name>
</gene>
<organism evidence="6 7">
    <name type="scientific">Geodia barretti</name>
    <name type="common">Barrett's horny sponge</name>
    <dbReference type="NCBI Taxonomy" id="519541"/>
    <lineage>
        <taxon>Eukaryota</taxon>
        <taxon>Metazoa</taxon>
        <taxon>Porifera</taxon>
        <taxon>Demospongiae</taxon>
        <taxon>Heteroscleromorpha</taxon>
        <taxon>Tetractinellida</taxon>
        <taxon>Astrophorina</taxon>
        <taxon>Geodiidae</taxon>
        <taxon>Geodia</taxon>
    </lineage>
</organism>
<feature type="repeat" description="ANK" evidence="3">
    <location>
        <begin position="440"/>
        <end position="472"/>
    </location>
</feature>
<dbReference type="InterPro" id="IPR050889">
    <property type="entry name" value="Dendritic_Spine_Reg/Scaffold"/>
</dbReference>
<dbReference type="Pfam" id="PF12796">
    <property type="entry name" value="Ank_2"/>
    <property type="match status" value="1"/>
</dbReference>
<evidence type="ECO:0000313" key="7">
    <source>
        <dbReference type="Proteomes" id="UP001174909"/>
    </source>
</evidence>
<dbReference type="SUPFAM" id="SSF48403">
    <property type="entry name" value="Ankyrin repeat"/>
    <property type="match status" value="1"/>
</dbReference>
<evidence type="ECO:0000256" key="2">
    <source>
        <dbReference type="ARBA" id="ARBA00023043"/>
    </source>
</evidence>
<dbReference type="PANTHER" id="PTHR24166">
    <property type="entry name" value="ROLLING PEBBLES, ISOFORM B"/>
    <property type="match status" value="1"/>
</dbReference>
<evidence type="ECO:0000256" key="5">
    <source>
        <dbReference type="SAM" id="Phobius"/>
    </source>
</evidence>
<dbReference type="InterPro" id="IPR002110">
    <property type="entry name" value="Ankyrin_rpt"/>
</dbReference>
<feature type="transmembrane region" description="Helical" evidence="5">
    <location>
        <begin position="54"/>
        <end position="80"/>
    </location>
</feature>
<dbReference type="PROSITE" id="PS50297">
    <property type="entry name" value="ANK_REP_REGION"/>
    <property type="match status" value="2"/>
</dbReference>
<dbReference type="EMBL" id="CASHTH010003184">
    <property type="protein sequence ID" value="CAI8041360.1"/>
    <property type="molecule type" value="Genomic_DNA"/>
</dbReference>
<keyword evidence="1" id="KW-0677">Repeat</keyword>
<sequence length="507" mass="54247">MPVAYTALKTVASLDNVASSGGQTAKPRGRRGHAAGNHGKCHCCKPLGKLCGKFCGLAALTKCLICAVVALFVVTGLLWIGGASLTGPAHSNLRTESLCYTQSHRGGGGGGSGGREGGGDLGEEEDPTIPLLRQNVYAWYLANTGIIVTLAIFSSCVCCVSYVGLCCGLPSWAKILGTIGFAIVAITFTIFIVWLGGGVYLVIRFDKLALLTDVCRNVLAYVVLLVVYVVTVCLVGVVWCVWRVKDSQRRERTTTRQRLDTTPKLALASFAVSGLRAAEEDSMDSFATDHQLLAEASEAFFGAVRRGEARRVQQLLDAHPTVLERPDPCGQRPLMVALSEGHGNVVEVLLKRGASHSQPDTSGNSPLHVVAGKGNYEALRVFLKNVELPEINCKNEEGDSVLMGPAGRGFSIIVECLLQHNADPNITNKARIGILFAIAAGRTPIMEAARKGHKEVIKVLLRFGADILLTSHEDYSGMPTTLREAVAYGSTDVTSFVMQHCNKAQRK</sequence>
<dbReference type="AlphaFoldDB" id="A0AA35T411"/>
<evidence type="ECO:0000256" key="1">
    <source>
        <dbReference type="ARBA" id="ARBA00022737"/>
    </source>
</evidence>
<accession>A0AA35T411</accession>
<dbReference type="PANTHER" id="PTHR24166:SF47">
    <property type="entry name" value="M-PHASE PHOSPHOPROTEIN 8"/>
    <property type="match status" value="1"/>
</dbReference>
<proteinExistence type="predicted"/>
<dbReference type="Gene3D" id="1.25.40.20">
    <property type="entry name" value="Ankyrin repeat-containing domain"/>
    <property type="match status" value="2"/>
</dbReference>
<evidence type="ECO:0000256" key="4">
    <source>
        <dbReference type="SAM" id="MobiDB-lite"/>
    </source>
</evidence>
<evidence type="ECO:0000313" key="6">
    <source>
        <dbReference type="EMBL" id="CAI8041360.1"/>
    </source>
</evidence>
<feature type="compositionally biased region" description="Basic residues" evidence="4">
    <location>
        <begin position="27"/>
        <end position="38"/>
    </location>
</feature>
<keyword evidence="7" id="KW-1185">Reference proteome</keyword>
<dbReference type="Pfam" id="PF00023">
    <property type="entry name" value="Ank"/>
    <property type="match status" value="1"/>
</dbReference>
<dbReference type="PROSITE" id="PS50088">
    <property type="entry name" value="ANK_REPEAT"/>
    <property type="match status" value="2"/>
</dbReference>
<keyword evidence="5" id="KW-1133">Transmembrane helix</keyword>
<keyword evidence="5" id="KW-0472">Membrane</keyword>
<feature type="transmembrane region" description="Helical" evidence="5">
    <location>
        <begin position="137"/>
        <end position="163"/>
    </location>
</feature>
<feature type="transmembrane region" description="Helical" evidence="5">
    <location>
        <begin position="175"/>
        <end position="203"/>
    </location>
</feature>
<dbReference type="SMART" id="SM00248">
    <property type="entry name" value="ANK"/>
    <property type="match status" value="4"/>
</dbReference>
<keyword evidence="2 3" id="KW-0040">ANK repeat</keyword>
<name>A0AA35T411_GEOBA</name>
<reference evidence="6" key="1">
    <citation type="submission" date="2023-03" db="EMBL/GenBank/DDBJ databases">
        <authorList>
            <person name="Steffen K."/>
            <person name="Cardenas P."/>
        </authorList>
    </citation>
    <scope>NUCLEOTIDE SEQUENCE</scope>
</reference>
<feature type="repeat" description="ANK" evidence="3">
    <location>
        <begin position="329"/>
        <end position="361"/>
    </location>
</feature>
<keyword evidence="5" id="KW-0812">Transmembrane</keyword>
<dbReference type="InterPro" id="IPR036770">
    <property type="entry name" value="Ankyrin_rpt-contain_sf"/>
</dbReference>
<comment type="caution">
    <text evidence="6">The sequence shown here is derived from an EMBL/GenBank/DDBJ whole genome shotgun (WGS) entry which is preliminary data.</text>
</comment>
<protein>
    <submittedName>
        <fullName evidence="6">Ankyrin-3</fullName>
    </submittedName>
</protein>
<evidence type="ECO:0000256" key="3">
    <source>
        <dbReference type="PROSITE-ProRule" id="PRU00023"/>
    </source>
</evidence>
<feature type="region of interest" description="Disordered" evidence="4">
    <location>
        <begin position="18"/>
        <end position="38"/>
    </location>
</feature>